<protein>
    <submittedName>
        <fullName evidence="1">Uncharacterized protein</fullName>
    </submittedName>
</protein>
<proteinExistence type="predicted"/>
<organism evidence="1 2">
    <name type="scientific">Blastopirellula marina</name>
    <dbReference type="NCBI Taxonomy" id="124"/>
    <lineage>
        <taxon>Bacteria</taxon>
        <taxon>Pseudomonadati</taxon>
        <taxon>Planctomycetota</taxon>
        <taxon>Planctomycetia</taxon>
        <taxon>Pirellulales</taxon>
        <taxon>Pirellulaceae</taxon>
        <taxon>Blastopirellula</taxon>
    </lineage>
</organism>
<accession>A0A2S8GQI4</accession>
<evidence type="ECO:0000313" key="1">
    <source>
        <dbReference type="EMBL" id="PQO46698.1"/>
    </source>
</evidence>
<dbReference type="Proteomes" id="UP000237819">
    <property type="component" value="Unassembled WGS sequence"/>
</dbReference>
<gene>
    <name evidence="1" type="ORF">C5Y93_07640</name>
</gene>
<comment type="caution">
    <text evidence="1">The sequence shown here is derived from an EMBL/GenBank/DDBJ whole genome shotgun (WGS) entry which is preliminary data.</text>
</comment>
<dbReference type="EMBL" id="PUHZ01000008">
    <property type="protein sequence ID" value="PQO46698.1"/>
    <property type="molecule type" value="Genomic_DNA"/>
</dbReference>
<name>A0A2S8GQI4_9BACT</name>
<evidence type="ECO:0000313" key="2">
    <source>
        <dbReference type="Proteomes" id="UP000237819"/>
    </source>
</evidence>
<sequence length="193" mass="22318">MNEATRLDDWLLYNCGLTVVSESDLEFSRIAWLGKYNTKWHESTPQAVQERLHFLREAGLIELSMAAENGILLSKSGVEKWKAVAEPEFENAYEWRCDDSKLPGCDYRISIAAPTMRRVLEVFCSEWNTSCFEIVAGNSLHIEEDCNFSAVYWHRAKGVRLSFDAALAERSISKVYKYAEVGRAEMRWYRKLE</sequence>
<dbReference type="RefSeq" id="WP_105334824.1">
    <property type="nucleotide sequence ID" value="NZ_PUHZ01000008.1"/>
</dbReference>
<reference evidence="1 2" key="1">
    <citation type="submission" date="2018-02" db="EMBL/GenBank/DDBJ databases">
        <title>Comparative genomes isolates from brazilian mangrove.</title>
        <authorList>
            <person name="Araujo J.E."/>
            <person name="Taketani R.G."/>
            <person name="Silva M.C.P."/>
            <person name="Loureco M.V."/>
            <person name="Andreote F.D."/>
        </authorList>
    </citation>
    <scope>NUCLEOTIDE SEQUENCE [LARGE SCALE GENOMIC DNA]</scope>
    <source>
        <strain evidence="1 2">Nap-Phe MGV</strain>
    </source>
</reference>
<dbReference type="AlphaFoldDB" id="A0A2S8GQI4"/>